<dbReference type="EMBL" id="UYRR01031086">
    <property type="protein sequence ID" value="VDK45429.1"/>
    <property type="molecule type" value="Genomic_DNA"/>
</dbReference>
<name>A0A0M3JV92_ANISI</name>
<dbReference type="OrthoDB" id="2113965at2759"/>
<feature type="compositionally biased region" description="Basic and acidic residues" evidence="1">
    <location>
        <begin position="1"/>
        <end position="10"/>
    </location>
</feature>
<dbReference type="AlphaFoldDB" id="A0A0M3JV92"/>
<reference evidence="2 3" key="2">
    <citation type="submission" date="2018-11" db="EMBL/GenBank/DDBJ databases">
        <authorList>
            <consortium name="Pathogen Informatics"/>
        </authorList>
    </citation>
    <scope>NUCLEOTIDE SEQUENCE [LARGE SCALE GENOMIC DNA]</scope>
</reference>
<gene>
    <name evidence="2" type="ORF">ASIM_LOCUS11604</name>
</gene>
<feature type="region of interest" description="Disordered" evidence="1">
    <location>
        <begin position="1"/>
        <end position="78"/>
    </location>
</feature>
<protein>
    <submittedName>
        <fullName evidence="4">Pre-mRNA-splicing factor SYF2</fullName>
    </submittedName>
</protein>
<evidence type="ECO:0000313" key="3">
    <source>
        <dbReference type="Proteomes" id="UP000267096"/>
    </source>
</evidence>
<proteinExistence type="predicted"/>
<evidence type="ECO:0000313" key="4">
    <source>
        <dbReference type="WBParaSite" id="ASIM_0001213801-mRNA-1"/>
    </source>
</evidence>
<reference evidence="4" key="1">
    <citation type="submission" date="2017-02" db="UniProtKB">
        <authorList>
            <consortium name="WormBaseParasite"/>
        </authorList>
    </citation>
    <scope>IDENTIFICATION</scope>
</reference>
<feature type="compositionally biased region" description="Basic and acidic residues" evidence="1">
    <location>
        <begin position="30"/>
        <end position="47"/>
    </location>
</feature>
<sequence>MKGNKELADKLRRKLAGLNEDESNQSSSHNDSDNEKVQLLLKTDKRSGLTMPLSSAGPSGLPKHQQKPSKTSDGKYNLGSVDAEYRSQMSIHEMANEERITSAREQLSMFNRATKATVERKTDDDWVVDDAIMSHKRKMKYDERDERKKRNKAIQDIILTEKYVMCFDIPVKQAL</sequence>
<evidence type="ECO:0000313" key="2">
    <source>
        <dbReference type="EMBL" id="VDK45429.1"/>
    </source>
</evidence>
<dbReference type="Proteomes" id="UP000267096">
    <property type="component" value="Unassembled WGS sequence"/>
</dbReference>
<accession>A0A0M3JV92</accession>
<keyword evidence="3" id="KW-1185">Reference proteome</keyword>
<evidence type="ECO:0000256" key="1">
    <source>
        <dbReference type="SAM" id="MobiDB-lite"/>
    </source>
</evidence>
<organism evidence="4">
    <name type="scientific">Anisakis simplex</name>
    <name type="common">Herring worm</name>
    <dbReference type="NCBI Taxonomy" id="6269"/>
    <lineage>
        <taxon>Eukaryota</taxon>
        <taxon>Metazoa</taxon>
        <taxon>Ecdysozoa</taxon>
        <taxon>Nematoda</taxon>
        <taxon>Chromadorea</taxon>
        <taxon>Rhabditida</taxon>
        <taxon>Spirurina</taxon>
        <taxon>Ascaridomorpha</taxon>
        <taxon>Ascaridoidea</taxon>
        <taxon>Anisakidae</taxon>
        <taxon>Anisakis</taxon>
        <taxon>Anisakis simplex complex</taxon>
    </lineage>
</organism>
<dbReference type="WBParaSite" id="ASIM_0001213801-mRNA-1">
    <property type="protein sequence ID" value="ASIM_0001213801-mRNA-1"/>
    <property type="gene ID" value="ASIM_0001213801"/>
</dbReference>